<accession>A0A8J3YGG4</accession>
<dbReference type="Proteomes" id="UP000619260">
    <property type="component" value="Unassembled WGS sequence"/>
</dbReference>
<protein>
    <submittedName>
        <fullName evidence="1">Uncharacterized protein</fullName>
    </submittedName>
</protein>
<comment type="caution">
    <text evidence="1">The sequence shown here is derived from an EMBL/GenBank/DDBJ whole genome shotgun (WGS) entry which is preliminary data.</text>
</comment>
<organism evidence="1 2">
    <name type="scientific">Virgisporangium aliadipatigenens</name>
    <dbReference type="NCBI Taxonomy" id="741659"/>
    <lineage>
        <taxon>Bacteria</taxon>
        <taxon>Bacillati</taxon>
        <taxon>Actinomycetota</taxon>
        <taxon>Actinomycetes</taxon>
        <taxon>Micromonosporales</taxon>
        <taxon>Micromonosporaceae</taxon>
        <taxon>Virgisporangium</taxon>
    </lineage>
</organism>
<dbReference type="EMBL" id="BOPF01000002">
    <property type="protein sequence ID" value="GIJ43610.1"/>
    <property type="molecule type" value="Genomic_DNA"/>
</dbReference>
<keyword evidence="2" id="KW-1185">Reference proteome</keyword>
<reference evidence="1" key="1">
    <citation type="submission" date="2021-01" db="EMBL/GenBank/DDBJ databases">
        <title>Whole genome shotgun sequence of Virgisporangium aliadipatigenens NBRC 105644.</title>
        <authorList>
            <person name="Komaki H."/>
            <person name="Tamura T."/>
        </authorList>
    </citation>
    <scope>NUCLEOTIDE SEQUENCE</scope>
    <source>
        <strain evidence="1">NBRC 105644</strain>
    </source>
</reference>
<evidence type="ECO:0000313" key="2">
    <source>
        <dbReference type="Proteomes" id="UP000619260"/>
    </source>
</evidence>
<dbReference type="AlphaFoldDB" id="A0A8J3YGG4"/>
<proteinExistence type="predicted"/>
<evidence type="ECO:0000313" key="1">
    <source>
        <dbReference type="EMBL" id="GIJ43610.1"/>
    </source>
</evidence>
<gene>
    <name evidence="1" type="ORF">Val02_04960</name>
</gene>
<sequence>MSWSTFSYGEHWAHAHDVQQEAFMALASLYVAADPALRRLPWLHAWRAVWDAEVGAQGNGCTSLRAEEHLAPQDVPRFLDVLAGYRRWLSGAAGGASFLTGVDVDKLTGYTHLVAAVLTGDETHPGVRRRPS</sequence>
<name>A0A8J3YGG4_9ACTN</name>
<dbReference type="RefSeq" id="WP_203897168.1">
    <property type="nucleotide sequence ID" value="NZ_BOPF01000002.1"/>
</dbReference>